<feature type="active site" description="Proton acceptor" evidence="4">
    <location>
        <position position="166"/>
    </location>
</feature>
<evidence type="ECO:0000259" key="6">
    <source>
        <dbReference type="PROSITE" id="PS51635"/>
    </source>
</evidence>
<dbReference type="GO" id="GO:0005737">
    <property type="term" value="C:cytoplasm"/>
    <property type="evidence" value="ECO:0007669"/>
    <property type="project" value="TreeGrafter"/>
</dbReference>
<dbReference type="GO" id="GO:0004806">
    <property type="term" value="F:triacylglycerol lipase activity"/>
    <property type="evidence" value="ECO:0007669"/>
    <property type="project" value="UniProtKB-EC"/>
</dbReference>
<feature type="region of interest" description="Disordered" evidence="5">
    <location>
        <begin position="273"/>
        <end position="295"/>
    </location>
</feature>
<accession>A0A8C5D139</accession>
<feature type="short sequence motif" description="DGA/G" evidence="4">
    <location>
        <begin position="166"/>
        <end position="168"/>
    </location>
</feature>
<dbReference type="GeneTree" id="ENSGT00940000160155"/>
<dbReference type="InterPro" id="IPR033903">
    <property type="entry name" value="PNPLA2"/>
</dbReference>
<evidence type="ECO:0000256" key="5">
    <source>
        <dbReference type="SAM" id="MobiDB-lite"/>
    </source>
</evidence>
<dbReference type="InterPro" id="IPR002641">
    <property type="entry name" value="PNPLA_dom"/>
</dbReference>
<dbReference type="CDD" id="cd07220">
    <property type="entry name" value="Pat_PNPLA2"/>
    <property type="match status" value="1"/>
</dbReference>
<dbReference type="GO" id="GO:0055088">
    <property type="term" value="P:lipid homeostasis"/>
    <property type="evidence" value="ECO:0007669"/>
    <property type="project" value="TreeGrafter"/>
</dbReference>
<protein>
    <recommendedName>
        <fullName evidence="1">triacylglycerol lipase</fullName>
        <ecNumber evidence="1">3.1.1.3</ecNumber>
    </recommendedName>
</protein>
<dbReference type="Gene3D" id="3.40.1090.10">
    <property type="entry name" value="Cytosolic phospholipase A2 catalytic domain"/>
    <property type="match status" value="2"/>
</dbReference>
<feature type="active site" description="Nucleophile" evidence="4">
    <location>
        <position position="47"/>
    </location>
</feature>
<evidence type="ECO:0000313" key="8">
    <source>
        <dbReference type="Proteomes" id="UP000694546"/>
    </source>
</evidence>
<dbReference type="GO" id="GO:0016020">
    <property type="term" value="C:membrane"/>
    <property type="evidence" value="ECO:0007669"/>
    <property type="project" value="TreeGrafter"/>
</dbReference>
<evidence type="ECO:0000256" key="1">
    <source>
        <dbReference type="ARBA" id="ARBA00013279"/>
    </source>
</evidence>
<organism evidence="7 8">
    <name type="scientific">Gadus morhua</name>
    <name type="common">Atlantic cod</name>
    <dbReference type="NCBI Taxonomy" id="8049"/>
    <lineage>
        <taxon>Eukaryota</taxon>
        <taxon>Metazoa</taxon>
        <taxon>Chordata</taxon>
        <taxon>Craniata</taxon>
        <taxon>Vertebrata</taxon>
        <taxon>Euteleostomi</taxon>
        <taxon>Actinopterygii</taxon>
        <taxon>Neopterygii</taxon>
        <taxon>Teleostei</taxon>
        <taxon>Neoteleostei</taxon>
        <taxon>Acanthomorphata</taxon>
        <taxon>Zeiogadaria</taxon>
        <taxon>Gadariae</taxon>
        <taxon>Gadiformes</taxon>
        <taxon>Gadoidei</taxon>
        <taxon>Gadidae</taxon>
        <taxon>Gadus</taxon>
    </lineage>
</organism>
<proteinExistence type="predicted"/>
<dbReference type="GO" id="GO:0005811">
    <property type="term" value="C:lipid droplet"/>
    <property type="evidence" value="ECO:0007669"/>
    <property type="project" value="TreeGrafter"/>
</dbReference>
<evidence type="ECO:0000313" key="7">
    <source>
        <dbReference type="Ensembl" id="ENSGMOP00000068597.1"/>
    </source>
</evidence>
<dbReference type="InterPro" id="IPR033562">
    <property type="entry name" value="PLPL"/>
</dbReference>
<feature type="short sequence motif" description="GXGXXG" evidence="4">
    <location>
        <begin position="14"/>
        <end position="19"/>
    </location>
</feature>
<dbReference type="PROSITE" id="PS51635">
    <property type="entry name" value="PNPLA"/>
    <property type="match status" value="1"/>
</dbReference>
<dbReference type="FunFam" id="3.40.1090.10:FF:000003">
    <property type="entry name" value="Patatin-like phospholipase domain-containing protein 2"/>
    <property type="match status" value="1"/>
</dbReference>
<name>A0A8C5D139_GADMO</name>
<keyword evidence="3 4" id="KW-0443">Lipid metabolism</keyword>
<dbReference type="GO" id="GO:0010898">
    <property type="term" value="P:positive regulation of triglyceride catabolic process"/>
    <property type="evidence" value="ECO:0007669"/>
    <property type="project" value="InterPro"/>
</dbReference>
<evidence type="ECO:0000256" key="3">
    <source>
        <dbReference type="ARBA" id="ARBA00023098"/>
    </source>
</evidence>
<dbReference type="AlphaFoldDB" id="A0A8C5D139"/>
<dbReference type="InterPro" id="IPR016035">
    <property type="entry name" value="Acyl_Trfase/lysoPLipase"/>
</dbReference>
<dbReference type="Ensembl" id="ENSGMOT00000042098.1">
    <property type="protein sequence ID" value="ENSGMOP00000068597.1"/>
    <property type="gene ID" value="ENSGMOG00000017879.2"/>
</dbReference>
<dbReference type="SUPFAM" id="SSF52151">
    <property type="entry name" value="FabD/lysophospholipase-like"/>
    <property type="match status" value="1"/>
</dbReference>
<dbReference type="GO" id="GO:0019433">
    <property type="term" value="P:triglyceride catabolic process"/>
    <property type="evidence" value="ECO:0007669"/>
    <property type="project" value="TreeGrafter"/>
</dbReference>
<feature type="short sequence motif" description="GXSXG" evidence="4">
    <location>
        <begin position="45"/>
        <end position="49"/>
    </location>
</feature>
<dbReference type="Pfam" id="PF01734">
    <property type="entry name" value="Patatin"/>
    <property type="match status" value="1"/>
</dbReference>
<evidence type="ECO:0000256" key="2">
    <source>
        <dbReference type="ARBA" id="ARBA00022801"/>
    </source>
</evidence>
<keyword evidence="8" id="KW-1185">Reference proteome</keyword>
<evidence type="ECO:0000256" key="4">
    <source>
        <dbReference type="PROSITE-ProRule" id="PRU01161"/>
    </source>
</evidence>
<dbReference type="PANTHER" id="PTHR12406">
    <property type="entry name" value="CALCIUM-INDEPENDENT PHOSPHOLIPASE A2 IPLA2 -RELATED"/>
    <property type="match status" value="1"/>
</dbReference>
<dbReference type="EC" id="3.1.1.3" evidence="1"/>
<keyword evidence="4" id="KW-0442">Lipid degradation</keyword>
<reference evidence="7" key="1">
    <citation type="submission" date="2025-08" db="UniProtKB">
        <authorList>
            <consortium name="Ensembl"/>
        </authorList>
    </citation>
    <scope>IDENTIFICATION</scope>
</reference>
<dbReference type="PANTHER" id="PTHR12406:SF29">
    <property type="entry name" value="PATATIN-LIKE PHOSPHOLIPASE DOMAIN-CONTAINING PROTEIN 2"/>
    <property type="match status" value="1"/>
</dbReference>
<sequence>MFPLDSPWNISFAGCGFLGIYHVGVASCLQEQAPFLVENARHVYGASAGALTATALVTGVCLGETGAGIIGVAKEARKRFLGPMHPSFNLVKIMRHMLHRTLPPDAHHRATGRLGISLTRVADGENVLVSVFNSTDEVVQACVCSAYIPVYCGLIPPTLHGVRYVDGGISDNLPQYDHKNTITVSPFSGESDICPRDSSTNLHELRFTNTSIQFTLKNLYRVSRALFPPDPMVMNAMCKQGYLDALQFLKRNGLLNLNEPYRDRPLLLIRDEREGDVNSSGEEEDEDITNADNIDPKEDNIFQHLPPNLHQALIEACKERRSLCQSLSNLLPMRLASVMMLPYTLPLESAMSMAVRLLEWMPDVQEDMVWVREQMAKVLQCAVRQASRSISQHVSARFSCQLELHHYQSLPTQFSSASLLPSCPSVLNVIMRLNQYQRQLLPGVLCINMDLQGSFKAGVPPAEGSKASVIPLGGALTLKELPCPS</sequence>
<reference evidence="7" key="2">
    <citation type="submission" date="2025-09" db="UniProtKB">
        <authorList>
            <consortium name="Ensembl"/>
        </authorList>
    </citation>
    <scope>IDENTIFICATION</scope>
</reference>
<gene>
    <name evidence="7" type="primary">pnpla2</name>
</gene>
<dbReference type="Proteomes" id="UP000694546">
    <property type="component" value="Chromosome 9"/>
</dbReference>
<feature type="domain" description="PNPLA" evidence="6">
    <location>
        <begin position="10"/>
        <end position="179"/>
    </location>
</feature>
<keyword evidence="2 4" id="KW-0378">Hydrolase</keyword>